<keyword evidence="1" id="KW-0378">Hydrolase</keyword>
<dbReference type="InterPro" id="IPR000014">
    <property type="entry name" value="PAS"/>
</dbReference>
<gene>
    <name evidence="3" type="ORF">SAMN05660742_113121</name>
</gene>
<dbReference type="SMART" id="SM00331">
    <property type="entry name" value="PP2C_SIG"/>
    <property type="match status" value="1"/>
</dbReference>
<dbReference type="Gene3D" id="3.60.40.10">
    <property type="entry name" value="PPM-type phosphatase domain"/>
    <property type="match status" value="1"/>
</dbReference>
<dbReference type="SUPFAM" id="SSF55785">
    <property type="entry name" value="PYP-like sensor domain (PAS domain)"/>
    <property type="match status" value="1"/>
</dbReference>
<dbReference type="STRING" id="84035.SAMN05660742_113121"/>
<dbReference type="Gene3D" id="3.30.450.20">
    <property type="entry name" value="PAS domain"/>
    <property type="match status" value="1"/>
</dbReference>
<dbReference type="RefSeq" id="WP_091832685.1">
    <property type="nucleotide sequence ID" value="NZ_FNZK01000013.1"/>
</dbReference>
<organism evidence="3 4">
    <name type="scientific">Propionispira arboris</name>
    <dbReference type="NCBI Taxonomy" id="84035"/>
    <lineage>
        <taxon>Bacteria</taxon>
        <taxon>Bacillati</taxon>
        <taxon>Bacillota</taxon>
        <taxon>Negativicutes</taxon>
        <taxon>Selenomonadales</taxon>
        <taxon>Selenomonadaceae</taxon>
        <taxon>Propionispira</taxon>
    </lineage>
</organism>
<proteinExistence type="predicted"/>
<dbReference type="InterPro" id="IPR001932">
    <property type="entry name" value="PPM-type_phosphatase-like_dom"/>
</dbReference>
<dbReference type="CDD" id="cd00130">
    <property type="entry name" value="PAS"/>
    <property type="match status" value="1"/>
</dbReference>
<dbReference type="Proteomes" id="UP000199662">
    <property type="component" value="Unassembled WGS sequence"/>
</dbReference>
<dbReference type="InterPro" id="IPR035965">
    <property type="entry name" value="PAS-like_dom_sf"/>
</dbReference>
<dbReference type="PROSITE" id="PS50112">
    <property type="entry name" value="PAS"/>
    <property type="match status" value="1"/>
</dbReference>
<keyword evidence="4" id="KW-1185">Reference proteome</keyword>
<dbReference type="GO" id="GO:0016791">
    <property type="term" value="F:phosphatase activity"/>
    <property type="evidence" value="ECO:0007669"/>
    <property type="project" value="TreeGrafter"/>
</dbReference>
<evidence type="ECO:0000256" key="1">
    <source>
        <dbReference type="ARBA" id="ARBA00022801"/>
    </source>
</evidence>
<accession>A0A1H7ARD7</accession>
<reference evidence="3 4" key="1">
    <citation type="submission" date="2016-10" db="EMBL/GenBank/DDBJ databases">
        <authorList>
            <person name="de Groot N.N."/>
        </authorList>
    </citation>
    <scope>NUCLEOTIDE SEQUENCE [LARGE SCALE GENOMIC DNA]</scope>
    <source>
        <strain evidence="3 4">DSM 2179</strain>
    </source>
</reference>
<dbReference type="InterPro" id="IPR036457">
    <property type="entry name" value="PPM-type-like_dom_sf"/>
</dbReference>
<name>A0A1H7ARD7_9FIRM</name>
<dbReference type="NCBIfam" id="TIGR00229">
    <property type="entry name" value="sensory_box"/>
    <property type="match status" value="1"/>
</dbReference>
<evidence type="ECO:0000259" key="2">
    <source>
        <dbReference type="PROSITE" id="PS50112"/>
    </source>
</evidence>
<dbReference type="InterPro" id="IPR052016">
    <property type="entry name" value="Bact_Sigma-Reg"/>
</dbReference>
<dbReference type="PANTHER" id="PTHR43156">
    <property type="entry name" value="STAGE II SPORULATION PROTEIN E-RELATED"/>
    <property type="match status" value="1"/>
</dbReference>
<dbReference type="Pfam" id="PF07228">
    <property type="entry name" value="SpoIIE"/>
    <property type="match status" value="1"/>
</dbReference>
<protein>
    <submittedName>
        <fullName evidence="3">PAS domain S-box-containing protein</fullName>
    </submittedName>
</protein>
<dbReference type="Pfam" id="PF13188">
    <property type="entry name" value="PAS_8"/>
    <property type="match status" value="1"/>
</dbReference>
<dbReference type="PANTHER" id="PTHR43156:SF2">
    <property type="entry name" value="STAGE II SPORULATION PROTEIN E"/>
    <property type="match status" value="1"/>
</dbReference>
<evidence type="ECO:0000313" key="3">
    <source>
        <dbReference type="EMBL" id="SEJ68173.1"/>
    </source>
</evidence>
<evidence type="ECO:0000313" key="4">
    <source>
        <dbReference type="Proteomes" id="UP000199662"/>
    </source>
</evidence>
<sequence>MNDLPLEELVTNITHFFPDCSYWIFDMLNDPLLLLDEFGMILFMNDKARTFYGHSLEEAKQLHIAQLDLKITVSAQYLHTIRKSGDAGYIFLSTHKKKSNELVPIQIHARYITVHDKSIFALVIKDISVEKQLKQEFELISQMQKNMLPANYKNPLIEIRSIYRPYNYVSGDFFDFKWENNHILHGYIFDIMGHGLATAFNMSAIRVLLSQAFGQHIPLNEKLAWFNQQAISFIENDSFVAVLGFSFDFTTKQLTYSMAGINQFLFVNQNQSLVIQEPGIFAGLDKNAIYEQHTMSFFSGDIFYFMTDGLFELLSTPAESCPSGSAASYRWLCKAMRNPVRRDDISALCLYIK</sequence>
<dbReference type="AlphaFoldDB" id="A0A1H7ARD7"/>
<feature type="domain" description="PAS" evidence="2">
    <location>
        <begin position="24"/>
        <end position="58"/>
    </location>
</feature>
<dbReference type="EMBL" id="FNZK01000013">
    <property type="protein sequence ID" value="SEJ68173.1"/>
    <property type="molecule type" value="Genomic_DNA"/>
</dbReference>